<evidence type="ECO:0000313" key="4">
    <source>
        <dbReference type="Proteomes" id="UP000288215"/>
    </source>
</evidence>
<organism evidence="3 4">
    <name type="scientific">Methanosuratincola subterraneus</name>
    <dbReference type="NCBI Taxonomy" id="2593994"/>
    <lineage>
        <taxon>Archaea</taxon>
        <taxon>Thermoproteota</taxon>
        <taxon>Methanosuratincolia</taxon>
        <taxon>Candidatus Methanomethylicales</taxon>
        <taxon>Candidatus Methanomethylicaceae</taxon>
        <taxon>Candidatus Methanosuratincola (ex Vanwonterghem et al. 2016)</taxon>
    </lineage>
</organism>
<dbReference type="AlphaFoldDB" id="A0A444L956"/>
<dbReference type="GO" id="GO:0016491">
    <property type="term" value="F:oxidoreductase activity"/>
    <property type="evidence" value="ECO:0007669"/>
    <property type="project" value="UniProtKB-KW"/>
</dbReference>
<dbReference type="InterPro" id="IPR051278">
    <property type="entry name" value="HdrB/HdrD_reductase"/>
</dbReference>
<name>A0A444L956_METS7</name>
<reference evidence="3 4" key="1">
    <citation type="submission" date="2018-12" db="EMBL/GenBank/DDBJ databases">
        <title>The complete genome of the methanogenic archaea of the candidate phylum Verstraetearchaeota, obtained from the metagenome of underground thermal water.</title>
        <authorList>
            <person name="Kadnikov V.V."/>
            <person name="Mardanov A.V."/>
            <person name="Beletsky A.V."/>
            <person name="Karnachuk O.V."/>
            <person name="Ravin N.V."/>
        </authorList>
    </citation>
    <scope>NUCLEOTIDE SEQUENCE [LARGE SCALE GENOMIC DNA]</scope>
    <source>
        <strain evidence="3">Ch88</strain>
    </source>
</reference>
<feature type="domain" description="Cysteine-rich" evidence="2">
    <location>
        <begin position="15"/>
        <end position="94"/>
    </location>
</feature>
<gene>
    <name evidence="3" type="ORF">Metus_0143</name>
</gene>
<comment type="caution">
    <text evidence="3">The sequence shown here is derived from an EMBL/GenBank/DDBJ whole genome shotgun (WGS) entry which is preliminary data.</text>
</comment>
<dbReference type="PANTHER" id="PTHR42947">
    <property type="entry name" value="COB--COM HETERODISULFIDE REDUCTASE SUBUNIT B 1"/>
    <property type="match status" value="1"/>
</dbReference>
<proteinExistence type="predicted"/>
<dbReference type="Pfam" id="PF02754">
    <property type="entry name" value="CCG"/>
    <property type="match status" value="2"/>
</dbReference>
<dbReference type="EMBL" id="RXGA01000001">
    <property type="protein sequence ID" value="RWX74118.1"/>
    <property type="molecule type" value="Genomic_DNA"/>
</dbReference>
<protein>
    <submittedName>
        <fullName evidence="3">CoB--CoM heterodisulfide reductase subunit B</fullName>
    </submittedName>
</protein>
<evidence type="ECO:0000256" key="1">
    <source>
        <dbReference type="ARBA" id="ARBA00023002"/>
    </source>
</evidence>
<dbReference type="PANTHER" id="PTHR42947:SF1">
    <property type="entry name" value="COB--COM HETERODISULFIDE REDUCTASE SUBUNIT B 1"/>
    <property type="match status" value="1"/>
</dbReference>
<dbReference type="Gene3D" id="1.20.1050.140">
    <property type="match status" value="1"/>
</dbReference>
<dbReference type="InterPro" id="IPR004017">
    <property type="entry name" value="Cys_rich_dom"/>
</dbReference>
<evidence type="ECO:0000313" key="3">
    <source>
        <dbReference type="EMBL" id="RWX74118.1"/>
    </source>
</evidence>
<feature type="domain" description="Cysteine-rich" evidence="2">
    <location>
        <begin position="161"/>
        <end position="241"/>
    </location>
</feature>
<sequence>MGTKVSSGSTGTKYGYFLGCVMPAKMPWAEKATFLVSKHLGLDFDYMKESVCCVRPGVWKAINPDWWLTLTSQNLATAEKQNIVIVDSCNGCYISHWECLQELKEDPEKLEMVNRNLEKAGLQVTLSTDVKHFLQVLYEDVGIGKIKANVVKPLNIRIMRHIGCHARKHDERFPMYFDEIMRATGATIVDTPYDKTCCGLLLYFADPKTSIFERIGVKMQTAKELDIDAYALICSGCYDQFERAVKVYKDEKGIAFETPIVHFSELLALSFGYKPEDFGMMYCRPIPPTKLIQKLKEGK</sequence>
<keyword evidence="1" id="KW-0560">Oxidoreductase</keyword>
<dbReference type="Proteomes" id="UP000288215">
    <property type="component" value="Unassembled WGS sequence"/>
</dbReference>
<evidence type="ECO:0000259" key="2">
    <source>
        <dbReference type="Pfam" id="PF02754"/>
    </source>
</evidence>
<accession>A0A444L956</accession>